<dbReference type="GO" id="GO:0004674">
    <property type="term" value="F:protein serine/threonine kinase activity"/>
    <property type="evidence" value="ECO:0007669"/>
    <property type="project" value="UniProtKB-KW"/>
</dbReference>
<dbReference type="PRINTS" id="PR01950">
    <property type="entry name" value="LANCSUPER"/>
</dbReference>
<evidence type="ECO:0000256" key="4">
    <source>
        <dbReference type="ARBA" id="ARBA00022777"/>
    </source>
</evidence>
<feature type="compositionally biased region" description="Low complexity" evidence="7">
    <location>
        <begin position="820"/>
        <end position="868"/>
    </location>
</feature>
<comment type="caution">
    <text evidence="9">The sequence shown here is derived from an EMBL/GenBank/DDBJ whole genome shotgun (WGS) entry which is preliminary data.</text>
</comment>
<dbReference type="EMBL" id="RCDD01000001">
    <property type="protein sequence ID" value="RLK62032.1"/>
    <property type="molecule type" value="Genomic_DNA"/>
</dbReference>
<dbReference type="GO" id="GO:0046872">
    <property type="term" value="F:metal ion binding"/>
    <property type="evidence" value="ECO:0007669"/>
    <property type="project" value="UniProtKB-KW"/>
</dbReference>
<dbReference type="InterPro" id="IPR058053">
    <property type="entry name" value="RamC_C"/>
</dbReference>
<keyword evidence="3" id="KW-0547">Nucleotide-binding</keyword>
<feature type="binding site" evidence="6">
    <location>
        <position position="753"/>
    </location>
    <ligand>
        <name>Zn(2+)</name>
        <dbReference type="ChEBI" id="CHEBI:29105"/>
    </ligand>
</feature>
<dbReference type="PROSITE" id="PS50011">
    <property type="entry name" value="PROTEIN_KINASE_DOM"/>
    <property type="match status" value="1"/>
</dbReference>
<evidence type="ECO:0000313" key="9">
    <source>
        <dbReference type="EMBL" id="RLK62032.1"/>
    </source>
</evidence>
<feature type="region of interest" description="Disordered" evidence="7">
    <location>
        <begin position="820"/>
        <end position="948"/>
    </location>
</feature>
<dbReference type="InterPro" id="IPR050660">
    <property type="entry name" value="NEK_Ser/Thr_kinase"/>
</dbReference>
<dbReference type="PANTHER" id="PTHR43671">
    <property type="entry name" value="SERINE/THREONINE-PROTEIN KINASE NEK"/>
    <property type="match status" value="1"/>
</dbReference>
<dbReference type="InterPro" id="IPR057929">
    <property type="entry name" value="RamC_N"/>
</dbReference>
<dbReference type="InterPro" id="IPR007822">
    <property type="entry name" value="LANC-like"/>
</dbReference>
<dbReference type="PANTHER" id="PTHR43671:SF13">
    <property type="entry name" value="SERINE_THREONINE-PROTEIN KINASE NEK2"/>
    <property type="match status" value="1"/>
</dbReference>
<dbReference type="SMART" id="SM01260">
    <property type="entry name" value="LANC_like"/>
    <property type="match status" value="1"/>
</dbReference>
<evidence type="ECO:0000256" key="3">
    <source>
        <dbReference type="ARBA" id="ARBA00022741"/>
    </source>
</evidence>
<dbReference type="InterPro" id="IPR011009">
    <property type="entry name" value="Kinase-like_dom_sf"/>
</dbReference>
<dbReference type="InterPro" id="IPR000719">
    <property type="entry name" value="Prot_kinase_dom"/>
</dbReference>
<dbReference type="Pfam" id="PF25816">
    <property type="entry name" value="RamC_N"/>
    <property type="match status" value="1"/>
</dbReference>
<keyword evidence="4 9" id="KW-0418">Kinase</keyword>
<evidence type="ECO:0000256" key="2">
    <source>
        <dbReference type="ARBA" id="ARBA00022679"/>
    </source>
</evidence>
<name>A0A421BCC4_9PSEU</name>
<keyword evidence="9" id="KW-0723">Serine/threonine-protein kinase</keyword>
<dbReference type="GO" id="GO:0031179">
    <property type="term" value="P:peptide modification"/>
    <property type="evidence" value="ECO:0007669"/>
    <property type="project" value="InterPro"/>
</dbReference>
<keyword evidence="5" id="KW-0067">ATP-binding</keyword>
<dbReference type="OrthoDB" id="1492512at2"/>
<evidence type="ECO:0000256" key="6">
    <source>
        <dbReference type="PIRSR" id="PIRSR607822-1"/>
    </source>
</evidence>
<keyword evidence="6" id="KW-0862">Zinc</keyword>
<accession>A0A421BCC4</accession>
<evidence type="ECO:0000313" key="10">
    <source>
        <dbReference type="Proteomes" id="UP000282454"/>
    </source>
</evidence>
<evidence type="ECO:0000256" key="1">
    <source>
        <dbReference type="ARBA" id="ARBA00012513"/>
    </source>
</evidence>
<feature type="binding site" evidence="6">
    <location>
        <position position="799"/>
    </location>
    <ligand>
        <name>Zn(2+)</name>
        <dbReference type="ChEBI" id="CHEBI:29105"/>
    </ligand>
</feature>
<evidence type="ECO:0000256" key="5">
    <source>
        <dbReference type="ARBA" id="ARBA00022840"/>
    </source>
</evidence>
<keyword evidence="2" id="KW-0808">Transferase</keyword>
<sequence>MGPIGADTLGMVSMTHEDADLLADCAAAVLARHQPRTWRHALDDRWHYVLPDDHRSREQGWKLHVPATPLSACLVLSRAVEVLARHRCAFKFAVTMRRLHELVGPNADRKAAGKFVTAYPDDDDHARVVAEALHRATLGLPGQWILTDRRYRQHSQVFYRYGGFTPPTVLTDDGEYRAMLRAPDGSVVPDKRAVGQVAPSWAVDPFQDEVAPSTVAESVLVGGRFTVRSAIRQNNRGGVYLAEDADGTRLVLKRFREHTGAGVDGTDSRTRARAEARLLSILGPSGSSPGFLDIFTSGTDIFVAQQWVDGVPLRRFVARELRPRGTALALDTDLALDLTRQLVDLLDRVHAAGYVLGDLTPNNVLVTADRRLVLIDLESALRPTDVAARLLTPGYAAPEDEGRSRMIAADPDRATDLYSLGATLFYLVSGAHPPASQGTGLREMVRLMARRNPVAARLGPVVTGLLAPEPAARPSLAEVRTALAEPSPPTGAVTSGAAADVGELVDEMLADIVSTATPERGWLWRNSETASRYDPCSVHVGAPGVLLVLSQAARAGHAEVLDTVDVAARWTMRRLGDEPRVLPGLMFGRAGTAVSLYEAGALLGADDVSAAGLDLARTLPTQWHVPDVFHGVAGAGLALVRLWRHTGDDDLLARARQCADALLAGAEEGPRWTAKGDFLLAGTTHWGFAHGVAGIATFLLDIAAATGDGRYLAVVGQAAEALAGAAILDGDAAFWPSGEDDSQADTVRLTGFCSGATGVGTFLLRLHQLTGHPAARALAEAAATAVHHGGWTAPPLWCHGLATDGDFLLDCAALPALDPSTTTAPQPSTSAASVSHGGPGSSHSPGDPGSSSATHTAAACTATHTAPTGVPSHGGRSAGHSTAPRGSALDPAATTLPTQRATTPLAPATHTHRSTAADPAIRGATATTPSLRRGAAEIPPAHRGTATDPATRYRAWAEDTAQVIAARAVRRRGRLLTPDDTGDVVASFANGYAGTLSFLLRLHHGGARPLLPSYAKDSVLA</sequence>
<keyword evidence="10" id="KW-1185">Reference proteome</keyword>
<protein>
    <recommendedName>
        <fullName evidence="1">non-specific serine/threonine protein kinase</fullName>
        <ecNumber evidence="1">2.7.11.1</ecNumber>
    </recommendedName>
</protein>
<dbReference type="SUPFAM" id="SSF158745">
    <property type="entry name" value="LanC-like"/>
    <property type="match status" value="1"/>
</dbReference>
<organism evidence="9 10">
    <name type="scientific">Actinokineospora cianjurensis</name>
    <dbReference type="NCBI Taxonomy" id="585224"/>
    <lineage>
        <taxon>Bacteria</taxon>
        <taxon>Bacillati</taxon>
        <taxon>Actinomycetota</taxon>
        <taxon>Actinomycetes</taxon>
        <taxon>Pseudonocardiales</taxon>
        <taxon>Pseudonocardiaceae</taxon>
        <taxon>Actinokineospora</taxon>
    </lineage>
</organism>
<feature type="binding site" evidence="6">
    <location>
        <position position="798"/>
    </location>
    <ligand>
        <name>Zn(2+)</name>
        <dbReference type="ChEBI" id="CHEBI:29105"/>
    </ligand>
</feature>
<gene>
    <name evidence="9" type="ORF">CLV68_2584</name>
</gene>
<dbReference type="GO" id="GO:0005524">
    <property type="term" value="F:ATP binding"/>
    <property type="evidence" value="ECO:0007669"/>
    <property type="project" value="UniProtKB-KW"/>
</dbReference>
<dbReference type="Proteomes" id="UP000282454">
    <property type="component" value="Unassembled WGS sequence"/>
</dbReference>
<dbReference type="CDD" id="cd04791">
    <property type="entry name" value="LanC_SerThrkinase"/>
    <property type="match status" value="1"/>
</dbReference>
<dbReference type="Gene3D" id="1.10.510.10">
    <property type="entry name" value="Transferase(Phosphotransferase) domain 1"/>
    <property type="match status" value="1"/>
</dbReference>
<dbReference type="SMART" id="SM00220">
    <property type="entry name" value="S_TKc"/>
    <property type="match status" value="1"/>
</dbReference>
<keyword evidence="6" id="KW-0479">Metal-binding</keyword>
<dbReference type="Gene3D" id="1.50.10.20">
    <property type="match status" value="1"/>
</dbReference>
<evidence type="ECO:0000259" key="8">
    <source>
        <dbReference type="PROSITE" id="PS50011"/>
    </source>
</evidence>
<dbReference type="Pfam" id="PF05147">
    <property type="entry name" value="LANC_like"/>
    <property type="match status" value="1"/>
</dbReference>
<dbReference type="EC" id="2.7.11.1" evidence="1"/>
<dbReference type="AlphaFoldDB" id="A0A421BCC4"/>
<evidence type="ECO:0000256" key="7">
    <source>
        <dbReference type="SAM" id="MobiDB-lite"/>
    </source>
</evidence>
<reference evidence="9 10" key="1">
    <citation type="submission" date="2018-10" db="EMBL/GenBank/DDBJ databases">
        <title>Genomic Encyclopedia of Archaeal and Bacterial Type Strains, Phase II (KMG-II): from individual species to whole genera.</title>
        <authorList>
            <person name="Goeker M."/>
        </authorList>
    </citation>
    <scope>NUCLEOTIDE SEQUENCE [LARGE SCALE GENOMIC DNA]</scope>
    <source>
        <strain evidence="9 10">DSM 45657</strain>
    </source>
</reference>
<feature type="domain" description="Protein kinase" evidence="8">
    <location>
        <begin position="225"/>
        <end position="483"/>
    </location>
</feature>
<dbReference type="Pfam" id="PF00069">
    <property type="entry name" value="Pkinase"/>
    <property type="match status" value="1"/>
</dbReference>
<dbReference type="NCBIfam" id="NF038150">
    <property type="entry name" value="lanthi_synth_IV"/>
    <property type="match status" value="1"/>
</dbReference>
<proteinExistence type="predicted"/>
<dbReference type="SUPFAM" id="SSF56112">
    <property type="entry name" value="Protein kinase-like (PK-like)"/>
    <property type="match status" value="1"/>
</dbReference>